<dbReference type="AlphaFoldDB" id="A0A511X235"/>
<proteinExistence type="predicted"/>
<keyword evidence="3" id="KW-1185">Reference proteome</keyword>
<evidence type="ECO:0000256" key="1">
    <source>
        <dbReference type="SAM" id="Phobius"/>
    </source>
</evidence>
<accession>A0A511X235</accession>
<evidence type="ECO:0000313" key="2">
    <source>
        <dbReference type="EMBL" id="GEN56991.1"/>
    </source>
</evidence>
<evidence type="ECO:0000313" key="3">
    <source>
        <dbReference type="Proteomes" id="UP000321400"/>
    </source>
</evidence>
<name>A0A511X235_9BACI</name>
<dbReference type="RefSeq" id="WP_089801935.1">
    <property type="nucleotide sequence ID" value="NZ_BJYE01000016.1"/>
</dbReference>
<keyword evidence="1" id="KW-0812">Transmembrane</keyword>
<keyword evidence="1" id="KW-1133">Transmembrane helix</keyword>
<evidence type="ECO:0008006" key="4">
    <source>
        <dbReference type="Google" id="ProtNLM"/>
    </source>
</evidence>
<reference evidence="2 3" key="1">
    <citation type="submission" date="2019-07" db="EMBL/GenBank/DDBJ databases">
        <title>Whole genome shotgun sequence of Halolactibacillus alkaliphilus NBRC 103919.</title>
        <authorList>
            <person name="Hosoyama A."/>
            <person name="Uohara A."/>
            <person name="Ohji S."/>
            <person name="Ichikawa N."/>
        </authorList>
    </citation>
    <scope>NUCLEOTIDE SEQUENCE [LARGE SCALE GENOMIC DNA]</scope>
    <source>
        <strain evidence="2 3">NBRC 103919</strain>
    </source>
</reference>
<organism evidence="2 3">
    <name type="scientific">Halolactibacillus alkaliphilus</name>
    <dbReference type="NCBI Taxonomy" id="442899"/>
    <lineage>
        <taxon>Bacteria</taxon>
        <taxon>Bacillati</taxon>
        <taxon>Bacillota</taxon>
        <taxon>Bacilli</taxon>
        <taxon>Bacillales</taxon>
        <taxon>Bacillaceae</taxon>
        <taxon>Halolactibacillus</taxon>
    </lineage>
</organism>
<dbReference type="OrthoDB" id="3174166at2"/>
<feature type="transmembrane region" description="Helical" evidence="1">
    <location>
        <begin position="12"/>
        <end position="29"/>
    </location>
</feature>
<dbReference type="Proteomes" id="UP000321400">
    <property type="component" value="Unassembled WGS sequence"/>
</dbReference>
<dbReference type="Gene3D" id="2.20.28.160">
    <property type="match status" value="1"/>
</dbReference>
<sequence length="133" mass="15629">MKEKFKQFMIGRYGLDQLYIGMLVLYFVLLFLSRWFMPALMTGAMTIVITLAVFRMFSKNISVRQRENAVYLSVINRVKQTVRQMFQRLNDLPSKRYRECPACGVTLRLPRKRGKHKTSCPKCGTSFEVTIKF</sequence>
<gene>
    <name evidence="2" type="ORF">HAL01_14550</name>
</gene>
<feature type="transmembrane region" description="Helical" evidence="1">
    <location>
        <begin position="35"/>
        <end position="57"/>
    </location>
</feature>
<dbReference type="STRING" id="442899.SAMN05720591_11625"/>
<protein>
    <recommendedName>
        <fullName evidence="4">Zn-finger containing protein</fullName>
    </recommendedName>
</protein>
<comment type="caution">
    <text evidence="2">The sequence shown here is derived from an EMBL/GenBank/DDBJ whole genome shotgun (WGS) entry which is preliminary data.</text>
</comment>
<keyword evidence="1" id="KW-0472">Membrane</keyword>
<dbReference type="EMBL" id="BJYE01000016">
    <property type="protein sequence ID" value="GEN56991.1"/>
    <property type="molecule type" value="Genomic_DNA"/>
</dbReference>